<keyword evidence="3" id="KW-1185">Reference proteome</keyword>
<keyword evidence="1" id="KW-0472">Membrane</keyword>
<proteinExistence type="predicted"/>
<evidence type="ECO:0000313" key="2">
    <source>
        <dbReference type="EMBL" id="EGI67086.1"/>
    </source>
</evidence>
<organism evidence="3">
    <name type="scientific">Acromyrmex echinatior</name>
    <name type="common">Panamanian leafcutter ant</name>
    <name type="synonym">Acromyrmex octospinosus echinatior</name>
    <dbReference type="NCBI Taxonomy" id="103372"/>
    <lineage>
        <taxon>Eukaryota</taxon>
        <taxon>Metazoa</taxon>
        <taxon>Ecdysozoa</taxon>
        <taxon>Arthropoda</taxon>
        <taxon>Hexapoda</taxon>
        <taxon>Insecta</taxon>
        <taxon>Pterygota</taxon>
        <taxon>Neoptera</taxon>
        <taxon>Endopterygota</taxon>
        <taxon>Hymenoptera</taxon>
        <taxon>Apocrita</taxon>
        <taxon>Aculeata</taxon>
        <taxon>Formicoidea</taxon>
        <taxon>Formicidae</taxon>
        <taxon>Myrmicinae</taxon>
        <taxon>Acromyrmex</taxon>
    </lineage>
</organism>
<keyword evidence="1" id="KW-1133">Transmembrane helix</keyword>
<keyword evidence="1" id="KW-0812">Transmembrane</keyword>
<protein>
    <submittedName>
        <fullName evidence="2">Uncharacterized protein</fullName>
    </submittedName>
</protein>
<evidence type="ECO:0000313" key="3">
    <source>
        <dbReference type="Proteomes" id="UP000007755"/>
    </source>
</evidence>
<dbReference type="EMBL" id="GL888115">
    <property type="protein sequence ID" value="EGI67086.1"/>
    <property type="molecule type" value="Genomic_DNA"/>
</dbReference>
<evidence type="ECO:0000256" key="1">
    <source>
        <dbReference type="SAM" id="Phobius"/>
    </source>
</evidence>
<dbReference type="OrthoDB" id="420380at2759"/>
<reference evidence="2" key="1">
    <citation type="submission" date="2011-02" db="EMBL/GenBank/DDBJ databases">
        <title>The genome of the leaf-cutting ant Acromyrmex echinatior suggests key adaptations to social evolution and fungus farming.</title>
        <authorList>
            <person name="Nygaard S."/>
            <person name="Zhang G."/>
        </authorList>
    </citation>
    <scope>NUCLEOTIDE SEQUENCE</scope>
</reference>
<accession>F4WF35</accession>
<feature type="transmembrane region" description="Helical" evidence="1">
    <location>
        <begin position="73"/>
        <end position="92"/>
    </location>
</feature>
<gene>
    <name evidence="2" type="ORF">G5I_04241</name>
</gene>
<dbReference type="InParanoid" id="F4WF35"/>
<sequence>MRHAELRKNDEEMSGGNASDRKDMVLNLQANDDSRRRVRTSIVCRESQVDMYVTLALFLLQRSRKVGALSFDALAKLFFPFLCALVRFFPFFQRSFCSPHQRDKQSASSDSAFYTLQRKKTRVPLYDPEEFTVCSGQITEIGGTISPNWPPFDAGQAVFTGRRNLTYSSETLSSQRNRPWRGEEVESSVKLSNIIYLKRRTADCCAAWMATNGILLYAMKKPLNDERTPDRIRNRLIGQKNAGDNESHYLMITLDLGLEMLKRVFQIQVFKEFNNLIIRKTRTRSTINEYNSQTSNRVTFAKDLRSL</sequence>
<dbReference type="Proteomes" id="UP000007755">
    <property type="component" value="Unassembled WGS sequence"/>
</dbReference>
<name>F4WF35_ACREC</name>
<dbReference type="AlphaFoldDB" id="F4WF35"/>